<sequence>MEERWLTVAYCAHGLFCGCKNPKKHLEKCLTDAIADAGEDPPEDGGTGGGDATFDIGIDALLAAAAQSGEDMAQKDLKPTSETPAPYPAPSNPGTASTAGYKTPPRYKTPSSTPGTMTVMGLLEKILSKACMPAGRRLQRRRRRRTHSLDKKQRKSHYQTPTKRALSQARAVDPLKKKRRRDESTTSQASDDSSSTSSGW</sequence>
<accession>I3QFK9</accession>
<dbReference type="EMBL" id="JF937657">
    <property type="protein sequence ID" value="AFJ75533.1"/>
    <property type="molecule type" value="Genomic_DNA"/>
</dbReference>
<feature type="region of interest" description="Disordered" evidence="1">
    <location>
        <begin position="130"/>
        <end position="200"/>
    </location>
</feature>
<feature type="compositionally biased region" description="Low complexity" evidence="1">
    <location>
        <begin position="185"/>
        <end position="200"/>
    </location>
</feature>
<evidence type="ECO:0000313" key="4">
    <source>
        <dbReference type="Proteomes" id="UP000104726"/>
    </source>
</evidence>
<evidence type="ECO:0000313" key="3">
    <source>
        <dbReference type="EMBL" id="AFJ75533.1"/>
    </source>
</evidence>
<dbReference type="InterPro" id="IPR004118">
    <property type="entry name" value="HEV_TT_vir_Orf2/Gyrovir_Vp2_N"/>
</dbReference>
<organism evidence="3 4">
    <name type="scientific">Torque teno sus virus 1b</name>
    <dbReference type="NCBI Taxonomy" id="687387"/>
    <lineage>
        <taxon>Viruses</taxon>
        <taxon>Monodnaviria</taxon>
        <taxon>Shotokuvirae</taxon>
        <taxon>Commensaviricota</taxon>
        <taxon>Cardeaviricetes</taxon>
        <taxon>Sanitavirales</taxon>
        <taxon>Anelloviridae</taxon>
        <taxon>Iotatorquevirus</taxon>
        <taxon>Iotatorquevirus suida1a</taxon>
    </lineage>
</organism>
<feature type="compositionally biased region" description="Basic residues" evidence="1">
    <location>
        <begin position="137"/>
        <end position="157"/>
    </location>
</feature>
<name>I3QFK9_9VIRU</name>
<protein>
    <submittedName>
        <fullName evidence="3">ORF3</fullName>
    </submittedName>
</protein>
<dbReference type="PROSITE" id="PS51257">
    <property type="entry name" value="PROKAR_LIPOPROTEIN"/>
    <property type="match status" value="1"/>
</dbReference>
<feature type="region of interest" description="Disordered" evidence="1">
    <location>
        <begin position="67"/>
        <end position="115"/>
    </location>
</feature>
<evidence type="ECO:0000259" key="2">
    <source>
        <dbReference type="Pfam" id="PF02957"/>
    </source>
</evidence>
<feature type="domain" description="Hepatitis TT virus Orf2/Gyrovirus Vp2 N-terminal" evidence="2">
    <location>
        <begin position="2"/>
        <end position="46"/>
    </location>
</feature>
<proteinExistence type="predicted"/>
<dbReference type="Proteomes" id="UP000104726">
    <property type="component" value="Genome"/>
</dbReference>
<dbReference type="Pfam" id="PF02957">
    <property type="entry name" value="TT_ORF2-like"/>
    <property type="match status" value="1"/>
</dbReference>
<evidence type="ECO:0000256" key="1">
    <source>
        <dbReference type="SAM" id="MobiDB-lite"/>
    </source>
</evidence>
<reference evidence="3 4" key="1">
    <citation type="journal article" date="2012" name="J. Virol.">
        <title>Complete Genome Sequences of Highly Divergent Torque Teno Virus Type II from Swine Herds.</title>
        <authorList>
            <person name="Wang M.M."/>
            <person name="Zhou Y.J."/>
            <person name="Zhang Q.Z."/>
            <person name="Hou J.W."/>
            <person name="Yu H."/>
            <person name="Tong G.Z."/>
        </authorList>
    </citation>
    <scope>NUCLEOTIDE SEQUENCE [LARGE SCALE GENOMIC DNA]</scope>
    <source>
        <strain evidence="3">GD/China/2009/TTV2/15</strain>
    </source>
</reference>